<organism evidence="2 3">
    <name type="scientific">Tricholomella constricta</name>
    <dbReference type="NCBI Taxonomy" id="117010"/>
    <lineage>
        <taxon>Eukaryota</taxon>
        <taxon>Fungi</taxon>
        <taxon>Dikarya</taxon>
        <taxon>Basidiomycota</taxon>
        <taxon>Agaricomycotina</taxon>
        <taxon>Agaricomycetes</taxon>
        <taxon>Agaricomycetidae</taxon>
        <taxon>Agaricales</taxon>
        <taxon>Tricholomatineae</taxon>
        <taxon>Lyophyllaceae</taxon>
        <taxon>Tricholomella</taxon>
    </lineage>
</organism>
<dbReference type="Pfam" id="PF10346">
    <property type="entry name" value="Con-6"/>
    <property type="match status" value="3"/>
</dbReference>
<sequence>MAPSEEHAKNPERVAAGLKATIKNPKVSEEAKAHATERLQELGGGETSKEKPTTQHATHDVESNRVLGGYKATLHNEKTSEDAKNHAREILSAAGYHEYETDEKEHNVRVIAGYKAALHNPKVSEEAKQHAKEYLKDHDAL</sequence>
<keyword evidence="3" id="KW-1185">Reference proteome</keyword>
<dbReference type="AlphaFoldDB" id="A0A8H5HJP4"/>
<reference evidence="2 3" key="1">
    <citation type="journal article" date="2020" name="ISME J.">
        <title>Uncovering the hidden diversity of litter-decomposition mechanisms in mushroom-forming fungi.</title>
        <authorList>
            <person name="Floudas D."/>
            <person name="Bentzer J."/>
            <person name="Ahren D."/>
            <person name="Johansson T."/>
            <person name="Persson P."/>
            <person name="Tunlid A."/>
        </authorList>
    </citation>
    <scope>NUCLEOTIDE SEQUENCE [LARGE SCALE GENOMIC DNA]</scope>
    <source>
        <strain evidence="2 3">CBS 661.87</strain>
    </source>
</reference>
<comment type="caution">
    <text evidence="2">The sequence shown here is derived from an EMBL/GenBank/DDBJ whole genome shotgun (WGS) entry which is preliminary data.</text>
</comment>
<feature type="region of interest" description="Disordered" evidence="1">
    <location>
        <begin position="1"/>
        <end position="66"/>
    </location>
</feature>
<evidence type="ECO:0000256" key="1">
    <source>
        <dbReference type="SAM" id="MobiDB-lite"/>
    </source>
</evidence>
<feature type="region of interest" description="Disordered" evidence="1">
    <location>
        <begin position="122"/>
        <end position="141"/>
    </location>
</feature>
<protein>
    <recommendedName>
        <fullName evidence="4">Conidiation-specific protein 6</fullName>
    </recommendedName>
</protein>
<evidence type="ECO:0008006" key="4">
    <source>
        <dbReference type="Google" id="ProtNLM"/>
    </source>
</evidence>
<accession>A0A8H5HJP4</accession>
<dbReference type="PANTHER" id="PTHR36576">
    <property type="entry name" value="UPF0654 PROTEIN C11D3.01C-RELATED"/>
    <property type="match status" value="1"/>
</dbReference>
<dbReference type="OrthoDB" id="5419162at2759"/>
<dbReference type="Proteomes" id="UP000565441">
    <property type="component" value="Unassembled WGS sequence"/>
</dbReference>
<gene>
    <name evidence="2" type="ORF">D9615_003338</name>
</gene>
<feature type="compositionally biased region" description="Basic and acidic residues" evidence="1">
    <location>
        <begin position="1"/>
        <end position="12"/>
    </location>
</feature>
<dbReference type="InterPro" id="IPR052670">
    <property type="entry name" value="UPF0654_domain"/>
</dbReference>
<evidence type="ECO:0000313" key="3">
    <source>
        <dbReference type="Proteomes" id="UP000565441"/>
    </source>
</evidence>
<proteinExistence type="predicted"/>
<dbReference type="InterPro" id="IPR018824">
    <property type="entry name" value="Conidiation-specific_6"/>
</dbReference>
<feature type="compositionally biased region" description="Basic and acidic residues" evidence="1">
    <location>
        <begin position="26"/>
        <end position="40"/>
    </location>
</feature>
<dbReference type="EMBL" id="JAACJP010000005">
    <property type="protein sequence ID" value="KAF5384439.1"/>
    <property type="molecule type" value="Genomic_DNA"/>
</dbReference>
<name>A0A8H5HJP4_9AGAR</name>
<feature type="compositionally biased region" description="Basic and acidic residues" evidence="1">
    <location>
        <begin position="47"/>
        <end position="63"/>
    </location>
</feature>
<dbReference type="GO" id="GO:0005737">
    <property type="term" value="C:cytoplasm"/>
    <property type="evidence" value="ECO:0007669"/>
    <property type="project" value="TreeGrafter"/>
</dbReference>
<evidence type="ECO:0000313" key="2">
    <source>
        <dbReference type="EMBL" id="KAF5384439.1"/>
    </source>
</evidence>
<dbReference type="PANTHER" id="PTHR36576:SF1">
    <property type="entry name" value="UPF0654 PROTEIN C11D3.01C-RELATED"/>
    <property type="match status" value="1"/>
</dbReference>